<keyword evidence="2" id="KW-0732">Signal</keyword>
<evidence type="ECO:0000256" key="4">
    <source>
        <dbReference type="ARBA" id="ARBA00023139"/>
    </source>
</evidence>
<organism evidence="6 7">
    <name type="scientific">Mycolicibacterium setense</name>
    <dbReference type="NCBI Taxonomy" id="431269"/>
    <lineage>
        <taxon>Bacteria</taxon>
        <taxon>Bacillati</taxon>
        <taxon>Actinomycetota</taxon>
        <taxon>Actinomycetes</taxon>
        <taxon>Mycobacteriales</taxon>
        <taxon>Mycobacteriaceae</taxon>
        <taxon>Mycolicibacterium</taxon>
    </lineage>
</organism>
<dbReference type="PROSITE" id="PS51257">
    <property type="entry name" value="PROKAR_LIPOPROTEIN"/>
    <property type="match status" value="1"/>
</dbReference>
<accession>A0ABR4YR51</accession>
<keyword evidence="4" id="KW-0564">Palmitate</keyword>
<dbReference type="Pfam" id="PF05481">
    <property type="entry name" value="Myco_19_kDa"/>
    <property type="match status" value="1"/>
</dbReference>
<evidence type="ECO:0000313" key="7">
    <source>
        <dbReference type="Proteomes" id="UP000031004"/>
    </source>
</evidence>
<reference evidence="6 7" key="1">
    <citation type="submission" date="2014-11" db="EMBL/GenBank/DDBJ databases">
        <title>Mycobacterium setense Manresensis Genome.</title>
        <authorList>
            <person name="Rech G."/>
            <person name="Sumoy L."/>
        </authorList>
    </citation>
    <scope>NUCLEOTIDE SEQUENCE [LARGE SCALE GENOMIC DNA]</scope>
    <source>
        <strain evidence="6 7">Manresensis</strain>
    </source>
</reference>
<keyword evidence="3" id="KW-0472">Membrane</keyword>
<dbReference type="EMBL" id="JTLZ01000009">
    <property type="protein sequence ID" value="KHO22725.1"/>
    <property type="molecule type" value="Genomic_DNA"/>
</dbReference>
<comment type="caution">
    <text evidence="6">The sequence shown here is derived from an EMBL/GenBank/DDBJ whole genome shotgun (WGS) entry which is preliminary data.</text>
</comment>
<keyword evidence="1" id="KW-1003">Cell membrane</keyword>
<keyword evidence="5" id="KW-0449">Lipoprotein</keyword>
<name>A0ABR4YR51_9MYCO</name>
<evidence type="ECO:0000256" key="3">
    <source>
        <dbReference type="ARBA" id="ARBA00023136"/>
    </source>
</evidence>
<keyword evidence="7" id="KW-1185">Reference proteome</keyword>
<protein>
    <recommendedName>
        <fullName evidence="8">Lipoprotein</fullName>
    </recommendedName>
</protein>
<gene>
    <name evidence="6" type="ORF">QQ44_20965</name>
</gene>
<proteinExistence type="predicted"/>
<evidence type="ECO:0000256" key="5">
    <source>
        <dbReference type="ARBA" id="ARBA00023288"/>
    </source>
</evidence>
<evidence type="ECO:0008006" key="8">
    <source>
        <dbReference type="Google" id="ProtNLM"/>
    </source>
</evidence>
<evidence type="ECO:0000256" key="2">
    <source>
        <dbReference type="ARBA" id="ARBA00022729"/>
    </source>
</evidence>
<sequence>MRARVGVAAPMAAITLLVGCTSGAGMSEVKIVLDGDVHILTARVTCTKFPDGNLLIYASPSTTDHRRSVRVMLATAHRLVVTAAGFRIPDAHGFTKDPREMTAIKVDDAYTITGRMPADDRGTGWRQVKIEITCPGYQRPNGPPDPAPALGSP</sequence>
<dbReference type="RefSeq" id="WP_039324228.1">
    <property type="nucleotide sequence ID" value="NZ_JTLZ01000009.1"/>
</dbReference>
<dbReference type="Proteomes" id="UP000031004">
    <property type="component" value="Unassembled WGS sequence"/>
</dbReference>
<evidence type="ECO:0000256" key="1">
    <source>
        <dbReference type="ARBA" id="ARBA00022475"/>
    </source>
</evidence>
<evidence type="ECO:0000313" key="6">
    <source>
        <dbReference type="EMBL" id="KHO22725.1"/>
    </source>
</evidence>
<dbReference type="InterPro" id="IPR008691">
    <property type="entry name" value="LpqH"/>
</dbReference>